<feature type="signal peptide" evidence="1">
    <location>
        <begin position="1"/>
        <end position="18"/>
    </location>
</feature>
<gene>
    <name evidence="3" type="primary">LOC111123649</name>
</gene>
<accession>A0A8B8D2U6</accession>
<dbReference type="InterPro" id="IPR006150">
    <property type="entry name" value="Cys_repeat_1"/>
</dbReference>
<keyword evidence="2" id="KW-1185">Reference proteome</keyword>
<dbReference type="KEGG" id="cvn:111123649"/>
<sequence>MCSLTLISVIVGLSFSGAVRHYGSGYRPNRPERPTQGPSDPWSLILSGSKIPWPLDLSGPNMTIPEVPAQSPLTCEFGRLLDQQGSCRSLYMRNQATDCPEGFTCQTAYGLCCAVNNPCSEGTPYVFDGEAVSCDPDACPSGYTCTKNLRSAVCCPASAAPGVYPPSGPQPCPPSVCPGGRIPAHCRREHEINFYGGRCLCTRNICRNEGYN</sequence>
<organism evidence="2 3">
    <name type="scientific">Crassostrea virginica</name>
    <name type="common">Eastern oyster</name>
    <dbReference type="NCBI Taxonomy" id="6565"/>
    <lineage>
        <taxon>Eukaryota</taxon>
        <taxon>Metazoa</taxon>
        <taxon>Spiralia</taxon>
        <taxon>Lophotrochozoa</taxon>
        <taxon>Mollusca</taxon>
        <taxon>Bivalvia</taxon>
        <taxon>Autobranchia</taxon>
        <taxon>Pteriomorphia</taxon>
        <taxon>Ostreida</taxon>
        <taxon>Ostreoidea</taxon>
        <taxon>Ostreidae</taxon>
        <taxon>Crassostrea</taxon>
    </lineage>
</organism>
<dbReference type="OrthoDB" id="10431785at2759"/>
<evidence type="ECO:0000313" key="2">
    <source>
        <dbReference type="Proteomes" id="UP000694844"/>
    </source>
</evidence>
<dbReference type="SMART" id="SM00289">
    <property type="entry name" value="WR1"/>
    <property type="match status" value="2"/>
</dbReference>
<keyword evidence="1" id="KW-0732">Signal</keyword>
<dbReference type="GeneID" id="111123649"/>
<reference evidence="2" key="1">
    <citation type="submission" date="2024-06" db="UniProtKB">
        <authorList>
            <consortium name="RefSeq"/>
        </authorList>
    </citation>
    <scope>NUCLEOTIDE SEQUENCE [LARGE SCALE GENOMIC DNA]</scope>
</reference>
<feature type="chain" id="PRO_5034795955" evidence="1">
    <location>
        <begin position="19"/>
        <end position="212"/>
    </location>
</feature>
<reference evidence="3" key="2">
    <citation type="submission" date="2025-08" db="UniProtKB">
        <authorList>
            <consortium name="RefSeq"/>
        </authorList>
    </citation>
    <scope>IDENTIFICATION</scope>
    <source>
        <tissue evidence="3">Whole sample</tissue>
    </source>
</reference>
<evidence type="ECO:0000256" key="1">
    <source>
        <dbReference type="SAM" id="SignalP"/>
    </source>
</evidence>
<dbReference type="AlphaFoldDB" id="A0A8B8D2U6"/>
<protein>
    <submittedName>
        <fullName evidence="3">Uncharacterized protein LOC111123649</fullName>
    </submittedName>
</protein>
<dbReference type="RefSeq" id="XP_022321829.1">
    <property type="nucleotide sequence ID" value="XM_022466121.1"/>
</dbReference>
<proteinExistence type="predicted"/>
<dbReference type="Proteomes" id="UP000694844">
    <property type="component" value="Chromosome 1"/>
</dbReference>
<evidence type="ECO:0000313" key="3">
    <source>
        <dbReference type="RefSeq" id="XP_022321829.1"/>
    </source>
</evidence>
<name>A0A8B8D2U6_CRAVI</name>